<keyword evidence="2" id="KW-1185">Reference proteome</keyword>
<evidence type="ECO:0000313" key="2">
    <source>
        <dbReference type="Proteomes" id="UP000028715"/>
    </source>
</evidence>
<dbReference type="Gene3D" id="3.40.50.300">
    <property type="entry name" value="P-loop containing nucleotide triphosphate hydrolases"/>
    <property type="match status" value="1"/>
</dbReference>
<dbReference type="SUPFAM" id="SSF52540">
    <property type="entry name" value="P-loop containing nucleoside triphosphate hydrolases"/>
    <property type="match status" value="1"/>
</dbReference>
<comment type="caution">
    <text evidence="1">The sequence shown here is derived from an EMBL/GenBank/DDBJ whole genome shotgun (WGS) entry which is preliminary data.</text>
</comment>
<gene>
    <name evidence="1" type="ORF">IW19_17955</name>
</gene>
<evidence type="ECO:0000313" key="1">
    <source>
        <dbReference type="EMBL" id="KFF07275.1"/>
    </source>
</evidence>
<dbReference type="Proteomes" id="UP000028715">
    <property type="component" value="Unassembled WGS sequence"/>
</dbReference>
<name>A0A085ZS61_9FLAO</name>
<sequence length="173" mass="19910">MESFDNIFFIGGIHGVGKGTICKEIASKSKLIHITASEVLKWSEISSSNNKLVENISSTQGKLIFGLSNLIDRDKKYLLDGHFCLLNSLNVPCKIDEETFDILNPRMIIIVVDDVEKIAKRLEKRDNKKYDVKVLNELQNMEIEYAKYLSRKYSVAYIEIMDNNYEQLLNITR</sequence>
<evidence type="ECO:0008006" key="3">
    <source>
        <dbReference type="Google" id="ProtNLM"/>
    </source>
</evidence>
<protein>
    <recommendedName>
        <fullName evidence="3">Adenylate kinase</fullName>
    </recommendedName>
</protein>
<reference evidence="1 2" key="1">
    <citation type="submission" date="2014-07" db="EMBL/GenBank/DDBJ databases">
        <title>Genome of Flavobacterium reichenbachii LMG 25512.</title>
        <authorList>
            <person name="Stropko S.J."/>
            <person name="Pipes S.E."/>
            <person name="Newman J.D."/>
        </authorList>
    </citation>
    <scope>NUCLEOTIDE SEQUENCE [LARGE SCALE GENOMIC DNA]</scope>
    <source>
        <strain evidence="1 2">LMG 25512</strain>
    </source>
</reference>
<dbReference type="STRING" id="362418.IW19_17955"/>
<dbReference type="RefSeq" id="WP_035686740.1">
    <property type="nucleotide sequence ID" value="NZ_JPRL01000001.1"/>
</dbReference>
<accession>A0A085ZS61</accession>
<organism evidence="1 2">
    <name type="scientific">Flavobacterium reichenbachii</name>
    <dbReference type="NCBI Taxonomy" id="362418"/>
    <lineage>
        <taxon>Bacteria</taxon>
        <taxon>Pseudomonadati</taxon>
        <taxon>Bacteroidota</taxon>
        <taxon>Flavobacteriia</taxon>
        <taxon>Flavobacteriales</taxon>
        <taxon>Flavobacteriaceae</taxon>
        <taxon>Flavobacterium</taxon>
    </lineage>
</organism>
<dbReference type="Pfam" id="PF13207">
    <property type="entry name" value="AAA_17"/>
    <property type="match status" value="1"/>
</dbReference>
<dbReference type="AlphaFoldDB" id="A0A085ZS61"/>
<dbReference type="InterPro" id="IPR027417">
    <property type="entry name" value="P-loop_NTPase"/>
</dbReference>
<proteinExistence type="predicted"/>
<dbReference type="OrthoDB" id="1850524at2"/>
<dbReference type="EMBL" id="JPRL01000001">
    <property type="protein sequence ID" value="KFF07275.1"/>
    <property type="molecule type" value="Genomic_DNA"/>
</dbReference>
<dbReference type="eggNOG" id="COG2019">
    <property type="taxonomic scope" value="Bacteria"/>
</dbReference>